<dbReference type="Proteomes" id="UP000828390">
    <property type="component" value="Unassembled WGS sequence"/>
</dbReference>
<accession>A0A9D4R522</accession>
<evidence type="ECO:0000313" key="1">
    <source>
        <dbReference type="EMBL" id="KAH3855406.1"/>
    </source>
</evidence>
<comment type="caution">
    <text evidence="1">The sequence shown here is derived from an EMBL/GenBank/DDBJ whole genome shotgun (WGS) entry which is preliminary data.</text>
</comment>
<dbReference type="AlphaFoldDB" id="A0A9D4R522"/>
<name>A0A9D4R522_DREPO</name>
<proteinExistence type="predicted"/>
<reference evidence="1" key="1">
    <citation type="journal article" date="2019" name="bioRxiv">
        <title>The Genome of the Zebra Mussel, Dreissena polymorpha: A Resource for Invasive Species Research.</title>
        <authorList>
            <person name="McCartney M.A."/>
            <person name="Auch B."/>
            <person name="Kono T."/>
            <person name="Mallez S."/>
            <person name="Zhang Y."/>
            <person name="Obille A."/>
            <person name="Becker A."/>
            <person name="Abrahante J.E."/>
            <person name="Garbe J."/>
            <person name="Badalamenti J.P."/>
            <person name="Herman A."/>
            <person name="Mangelson H."/>
            <person name="Liachko I."/>
            <person name="Sullivan S."/>
            <person name="Sone E.D."/>
            <person name="Koren S."/>
            <person name="Silverstein K.A.T."/>
            <person name="Beckman K.B."/>
            <person name="Gohl D.M."/>
        </authorList>
    </citation>
    <scope>NUCLEOTIDE SEQUENCE</scope>
    <source>
        <strain evidence="1">Duluth1</strain>
        <tissue evidence="1">Whole animal</tissue>
    </source>
</reference>
<keyword evidence="2" id="KW-1185">Reference proteome</keyword>
<gene>
    <name evidence="1" type="ORF">DPMN_097973</name>
</gene>
<sequence>MIMNNSVRVFLLFPVGGDGWLAGGAVPGYLPRLHPLYQVRRWTRALDPGTAGSL</sequence>
<protein>
    <submittedName>
        <fullName evidence="1">Uncharacterized protein</fullName>
    </submittedName>
</protein>
<evidence type="ECO:0000313" key="2">
    <source>
        <dbReference type="Proteomes" id="UP000828390"/>
    </source>
</evidence>
<organism evidence="1 2">
    <name type="scientific">Dreissena polymorpha</name>
    <name type="common">Zebra mussel</name>
    <name type="synonym">Mytilus polymorpha</name>
    <dbReference type="NCBI Taxonomy" id="45954"/>
    <lineage>
        <taxon>Eukaryota</taxon>
        <taxon>Metazoa</taxon>
        <taxon>Spiralia</taxon>
        <taxon>Lophotrochozoa</taxon>
        <taxon>Mollusca</taxon>
        <taxon>Bivalvia</taxon>
        <taxon>Autobranchia</taxon>
        <taxon>Heteroconchia</taxon>
        <taxon>Euheterodonta</taxon>
        <taxon>Imparidentia</taxon>
        <taxon>Neoheterodontei</taxon>
        <taxon>Myida</taxon>
        <taxon>Dreissenoidea</taxon>
        <taxon>Dreissenidae</taxon>
        <taxon>Dreissena</taxon>
    </lineage>
</organism>
<dbReference type="EMBL" id="JAIWYP010000003">
    <property type="protein sequence ID" value="KAH3855406.1"/>
    <property type="molecule type" value="Genomic_DNA"/>
</dbReference>
<reference evidence="1" key="2">
    <citation type="submission" date="2020-11" db="EMBL/GenBank/DDBJ databases">
        <authorList>
            <person name="McCartney M.A."/>
            <person name="Auch B."/>
            <person name="Kono T."/>
            <person name="Mallez S."/>
            <person name="Becker A."/>
            <person name="Gohl D.M."/>
            <person name="Silverstein K.A.T."/>
            <person name="Koren S."/>
            <person name="Bechman K.B."/>
            <person name="Herman A."/>
            <person name="Abrahante J.E."/>
            <person name="Garbe J."/>
        </authorList>
    </citation>
    <scope>NUCLEOTIDE SEQUENCE</scope>
    <source>
        <strain evidence="1">Duluth1</strain>
        <tissue evidence="1">Whole animal</tissue>
    </source>
</reference>